<feature type="domain" description="Thioredoxin" evidence="2">
    <location>
        <begin position="24"/>
        <end position="180"/>
    </location>
</feature>
<organism evidence="3 4">
    <name type="scientific">Flavihumibacter stibioxidans</name>
    <dbReference type="NCBI Taxonomy" id="1834163"/>
    <lineage>
        <taxon>Bacteria</taxon>
        <taxon>Pseudomonadati</taxon>
        <taxon>Bacteroidota</taxon>
        <taxon>Chitinophagia</taxon>
        <taxon>Chitinophagales</taxon>
        <taxon>Chitinophagaceae</taxon>
        <taxon>Flavihumibacter</taxon>
    </lineage>
</organism>
<feature type="signal peptide" evidence="1">
    <location>
        <begin position="1"/>
        <end position="19"/>
    </location>
</feature>
<keyword evidence="3" id="KW-0413">Isomerase</keyword>
<evidence type="ECO:0000313" key="3">
    <source>
        <dbReference type="EMBL" id="MBC6489901.1"/>
    </source>
</evidence>
<dbReference type="Gene3D" id="3.40.30.10">
    <property type="entry name" value="Glutaredoxin"/>
    <property type="match status" value="1"/>
</dbReference>
<reference evidence="3 4" key="1">
    <citation type="submission" date="2016-07" db="EMBL/GenBank/DDBJ databases">
        <title>Genome analysis of Flavihumibacter stibioxidans YS-17.</title>
        <authorList>
            <person name="Shi K."/>
            <person name="Han Y."/>
            <person name="Wang G."/>
        </authorList>
    </citation>
    <scope>NUCLEOTIDE SEQUENCE [LARGE SCALE GENOMIC DNA]</scope>
    <source>
        <strain evidence="3 4">YS-17</strain>
    </source>
</reference>
<dbReference type="GO" id="GO:0016853">
    <property type="term" value="F:isomerase activity"/>
    <property type="evidence" value="ECO:0007669"/>
    <property type="project" value="UniProtKB-KW"/>
</dbReference>
<dbReference type="PANTHER" id="PTHR43640">
    <property type="entry name" value="OS07G0260300 PROTEIN"/>
    <property type="match status" value="1"/>
</dbReference>
<evidence type="ECO:0000313" key="4">
    <source>
        <dbReference type="Proteomes" id="UP000765802"/>
    </source>
</evidence>
<protein>
    <submittedName>
        <fullName evidence="3">Thiol-disulfide isomerase</fullName>
    </submittedName>
</protein>
<evidence type="ECO:0000259" key="2">
    <source>
        <dbReference type="PROSITE" id="PS51352"/>
    </source>
</evidence>
<dbReference type="CDD" id="cd02969">
    <property type="entry name" value="PRX_like1"/>
    <property type="match status" value="1"/>
</dbReference>
<dbReference type="InterPro" id="IPR013740">
    <property type="entry name" value="Redoxin"/>
</dbReference>
<sequence length="200" mass="21775">MKSLIILSAIVLSAFGYRAQTDPLPIGSPIPKAELKMKDVSGKLVSLSDVKTGNGLLVMFSCNTCPYVAKNQARTRAIAGFAIQKNVGVIVLNSNEGSRNNEDSYKAMQQYAYAQQYNWAYSVDSNHELADAFGASRTPEVYLFDGNGKLVYRGAIDDSPADESKIKRQHLKEAINEMLSGADISVKESRSVGCSIKRKG</sequence>
<dbReference type="PROSITE" id="PS51352">
    <property type="entry name" value="THIOREDOXIN_2"/>
    <property type="match status" value="1"/>
</dbReference>
<dbReference type="InterPro" id="IPR013766">
    <property type="entry name" value="Thioredoxin_domain"/>
</dbReference>
<feature type="chain" id="PRO_5045086668" evidence="1">
    <location>
        <begin position="20"/>
        <end position="200"/>
    </location>
</feature>
<accession>A0ABR7M4F7</accession>
<name>A0ABR7M4F7_9BACT</name>
<proteinExistence type="predicted"/>
<dbReference type="RefSeq" id="WP_246456765.1">
    <property type="nucleotide sequence ID" value="NZ_JBHULF010000006.1"/>
</dbReference>
<keyword evidence="1" id="KW-0732">Signal</keyword>
<dbReference type="InterPro" id="IPR047262">
    <property type="entry name" value="PRX-like1"/>
</dbReference>
<gene>
    <name evidence="3" type="ORF">BC349_02905</name>
</gene>
<keyword evidence="4" id="KW-1185">Reference proteome</keyword>
<dbReference type="Pfam" id="PF08534">
    <property type="entry name" value="Redoxin"/>
    <property type="match status" value="1"/>
</dbReference>
<comment type="caution">
    <text evidence="3">The sequence shown here is derived from an EMBL/GenBank/DDBJ whole genome shotgun (WGS) entry which is preliminary data.</text>
</comment>
<evidence type="ECO:0000256" key="1">
    <source>
        <dbReference type="SAM" id="SignalP"/>
    </source>
</evidence>
<dbReference type="EMBL" id="MBUA01000001">
    <property type="protein sequence ID" value="MBC6489901.1"/>
    <property type="molecule type" value="Genomic_DNA"/>
</dbReference>
<dbReference type="SUPFAM" id="SSF52833">
    <property type="entry name" value="Thioredoxin-like"/>
    <property type="match status" value="1"/>
</dbReference>
<dbReference type="InterPro" id="IPR036249">
    <property type="entry name" value="Thioredoxin-like_sf"/>
</dbReference>
<dbReference type="PANTHER" id="PTHR43640:SF1">
    <property type="entry name" value="THIOREDOXIN-DEPENDENT PEROXIREDOXIN"/>
    <property type="match status" value="1"/>
</dbReference>
<dbReference type="Proteomes" id="UP000765802">
    <property type="component" value="Unassembled WGS sequence"/>
</dbReference>